<evidence type="ECO:0000313" key="1">
    <source>
        <dbReference type="EMBL" id="GMN57931.1"/>
    </source>
</evidence>
<protein>
    <submittedName>
        <fullName evidence="1">Uncharacterized protein</fullName>
    </submittedName>
</protein>
<accession>A0AA88DM76</accession>
<dbReference type="EMBL" id="BTGU01000074">
    <property type="protein sequence ID" value="GMN57931.1"/>
    <property type="molecule type" value="Genomic_DNA"/>
</dbReference>
<reference evidence="1" key="1">
    <citation type="submission" date="2023-07" db="EMBL/GenBank/DDBJ databases">
        <title>draft genome sequence of fig (Ficus carica).</title>
        <authorList>
            <person name="Takahashi T."/>
            <person name="Nishimura K."/>
        </authorList>
    </citation>
    <scope>NUCLEOTIDE SEQUENCE</scope>
</reference>
<gene>
    <name evidence="1" type="ORF">TIFTF001_027024</name>
</gene>
<proteinExistence type="predicted"/>
<dbReference type="Proteomes" id="UP001187192">
    <property type="component" value="Unassembled WGS sequence"/>
</dbReference>
<evidence type="ECO:0000313" key="2">
    <source>
        <dbReference type="Proteomes" id="UP001187192"/>
    </source>
</evidence>
<sequence length="193" mass="21491">MLRGEVLRREVSLYDETASWGSTHIGLVCLCCHGLLAKFCIGCRIGDMCLNPGHPLRRWKPINRGFAFHLQYSPMKCEGAKTARVPCEKVNPVLILLYGRETKEVFYSKLNSDIACLFLDPAPICGIVVSMILALAMSDYFDEASAPRGRFSDLGIRGSSSTEISLDNLFIKFSKSGDLDRSLNLVLLSDYFL</sequence>
<keyword evidence="2" id="KW-1185">Reference proteome</keyword>
<name>A0AA88DM76_FICCA</name>
<dbReference type="AlphaFoldDB" id="A0AA88DM76"/>
<organism evidence="1 2">
    <name type="scientific">Ficus carica</name>
    <name type="common">Common fig</name>
    <dbReference type="NCBI Taxonomy" id="3494"/>
    <lineage>
        <taxon>Eukaryota</taxon>
        <taxon>Viridiplantae</taxon>
        <taxon>Streptophyta</taxon>
        <taxon>Embryophyta</taxon>
        <taxon>Tracheophyta</taxon>
        <taxon>Spermatophyta</taxon>
        <taxon>Magnoliopsida</taxon>
        <taxon>eudicotyledons</taxon>
        <taxon>Gunneridae</taxon>
        <taxon>Pentapetalae</taxon>
        <taxon>rosids</taxon>
        <taxon>fabids</taxon>
        <taxon>Rosales</taxon>
        <taxon>Moraceae</taxon>
        <taxon>Ficeae</taxon>
        <taxon>Ficus</taxon>
    </lineage>
</organism>
<comment type="caution">
    <text evidence="1">The sequence shown here is derived from an EMBL/GenBank/DDBJ whole genome shotgun (WGS) entry which is preliminary data.</text>
</comment>